<feature type="transmembrane region" description="Helical" evidence="9">
    <location>
        <begin position="198"/>
        <end position="221"/>
    </location>
</feature>
<feature type="transmembrane region" description="Helical" evidence="9">
    <location>
        <begin position="16"/>
        <end position="37"/>
    </location>
</feature>
<evidence type="ECO:0000256" key="6">
    <source>
        <dbReference type="ARBA" id="ARBA00022989"/>
    </source>
</evidence>
<dbReference type="InterPro" id="IPR004770">
    <property type="entry name" value="Na/H_antiport_NhaC"/>
</dbReference>
<name>A0A081K9R5_9GAMM</name>
<evidence type="ECO:0000313" key="12">
    <source>
        <dbReference type="Proteomes" id="UP000027997"/>
    </source>
</evidence>
<keyword evidence="6 9" id="KW-1133">Transmembrane helix</keyword>
<dbReference type="GO" id="GO:0015297">
    <property type="term" value="F:antiporter activity"/>
    <property type="evidence" value="ECO:0007669"/>
    <property type="project" value="UniProtKB-KW"/>
</dbReference>
<evidence type="ECO:0000256" key="4">
    <source>
        <dbReference type="ARBA" id="ARBA00022475"/>
    </source>
</evidence>
<sequence>MTVSTQPEASWKEPGFLHAFATLAGIISVISIGLFFLEASLHSLILISLLIASVSAYSLGYDFRSIRDAMNSGITGALTAIYIFILIGVLIAAFIQSGTLATLIYYGIEFVSPAIFLPAGLILCSLMSLATGSSWGTVGTVGVVLMGIGTTMGIPAPLVAGMVISGACFGDKMSPVSDTTNLASMTTKVDLYSHIRSMLFTTGPAYILALVIFSLMGFGYADNQLPAEQLAAMQTALSDTFTINLLTLLPLVVMLVLSTARVAAEPSMVMASAVAVLLAIFMQDQSLTTVLNSLYGGGSVRTGLESMDSLLGRGGITSMMWTLSLSLMALALGGILERGKFLRVLVHTVVTRIKRASTLVATTVIACFTGNMTMGEAYMSIILGGQLFSDAYDQKGVDRRVLSRSLEEGATLTTALIPWTTGGAFFASTLGVAVIEYAPWALLNWFSPVLAIVFAMLGFGLFRKEPEPQQTSPAV</sequence>
<dbReference type="GO" id="GO:0005886">
    <property type="term" value="C:plasma membrane"/>
    <property type="evidence" value="ECO:0007669"/>
    <property type="project" value="UniProtKB-SubCell"/>
</dbReference>
<evidence type="ECO:0000256" key="1">
    <source>
        <dbReference type="ARBA" id="ARBA00004651"/>
    </source>
</evidence>
<keyword evidence="4" id="KW-1003">Cell membrane</keyword>
<feature type="transmembrane region" description="Helical" evidence="9">
    <location>
        <begin position="141"/>
        <end position="164"/>
    </location>
</feature>
<feature type="transmembrane region" description="Helical" evidence="9">
    <location>
        <begin position="315"/>
        <end position="336"/>
    </location>
</feature>
<keyword evidence="12" id="KW-1185">Reference proteome</keyword>
<evidence type="ECO:0000313" key="11">
    <source>
        <dbReference type="EMBL" id="KEI70891.1"/>
    </source>
</evidence>
<feature type="transmembrane region" description="Helical" evidence="9">
    <location>
        <begin position="241"/>
        <end position="260"/>
    </location>
</feature>
<dbReference type="PANTHER" id="PTHR33451">
    <property type="entry name" value="MALATE-2H(+)/NA(+)-LACTATE ANTIPORTER"/>
    <property type="match status" value="1"/>
</dbReference>
<dbReference type="eggNOG" id="COG1757">
    <property type="taxonomic scope" value="Bacteria"/>
</dbReference>
<dbReference type="InterPro" id="IPR018461">
    <property type="entry name" value="Na/H_Antiport_NhaC-like_C"/>
</dbReference>
<dbReference type="AlphaFoldDB" id="A0A081K9R5"/>
<dbReference type="InterPro" id="IPR052180">
    <property type="entry name" value="NhaC_Na-H+_Antiporter"/>
</dbReference>
<keyword evidence="7 9" id="KW-0472">Membrane</keyword>
<evidence type="ECO:0000256" key="3">
    <source>
        <dbReference type="ARBA" id="ARBA00022449"/>
    </source>
</evidence>
<feature type="transmembrane region" description="Helical" evidence="9">
    <location>
        <begin position="441"/>
        <end position="462"/>
    </location>
</feature>
<dbReference type="EMBL" id="JOJP01000001">
    <property type="protein sequence ID" value="KEI70891.1"/>
    <property type="molecule type" value="Genomic_DNA"/>
</dbReference>
<dbReference type="NCBIfam" id="TIGR00931">
    <property type="entry name" value="antiport_nhaC"/>
    <property type="match status" value="1"/>
</dbReference>
<dbReference type="RefSeq" id="WP_020580474.1">
    <property type="nucleotide sequence ID" value="NZ_JOJP01000001.1"/>
</dbReference>
<gene>
    <name evidence="11" type="ORF">GV64_09175</name>
</gene>
<evidence type="ECO:0000256" key="2">
    <source>
        <dbReference type="ARBA" id="ARBA00022448"/>
    </source>
</evidence>
<feature type="transmembrane region" description="Helical" evidence="9">
    <location>
        <begin position="409"/>
        <end position="435"/>
    </location>
</feature>
<dbReference type="Proteomes" id="UP000027997">
    <property type="component" value="Unassembled WGS sequence"/>
</dbReference>
<reference evidence="11 12" key="1">
    <citation type="submission" date="2014-06" db="EMBL/GenBank/DDBJ databases">
        <title>Whole Genome Sequences of Three Symbiotic Endozoicomonas Bacteria.</title>
        <authorList>
            <person name="Neave M.J."/>
            <person name="Apprill A."/>
            <person name="Voolstra C.R."/>
        </authorList>
    </citation>
    <scope>NUCLEOTIDE SEQUENCE [LARGE SCALE GENOMIC DNA]</scope>
    <source>
        <strain evidence="11 12">DSM 22380</strain>
    </source>
</reference>
<protein>
    <submittedName>
        <fullName evidence="11">Sodium:proton antiporter</fullName>
    </submittedName>
</protein>
<comment type="similarity">
    <text evidence="8">Belongs to the NhaC Na(+)/H(+) (TC 2.A.35) antiporter family.</text>
</comment>
<feature type="domain" description="Na+/H+ antiporter NhaC-like C-terminal" evidence="10">
    <location>
        <begin position="166"/>
        <end position="459"/>
    </location>
</feature>
<keyword evidence="3" id="KW-0050">Antiport</keyword>
<evidence type="ECO:0000256" key="8">
    <source>
        <dbReference type="ARBA" id="ARBA00038435"/>
    </source>
</evidence>
<keyword evidence="5 9" id="KW-0812">Transmembrane</keyword>
<keyword evidence="2" id="KW-0813">Transport</keyword>
<organism evidence="11 12">
    <name type="scientific">Endozoicomonas elysicola</name>
    <dbReference type="NCBI Taxonomy" id="305900"/>
    <lineage>
        <taxon>Bacteria</taxon>
        <taxon>Pseudomonadati</taxon>
        <taxon>Pseudomonadota</taxon>
        <taxon>Gammaproteobacteria</taxon>
        <taxon>Oceanospirillales</taxon>
        <taxon>Endozoicomonadaceae</taxon>
        <taxon>Endozoicomonas</taxon>
    </lineage>
</organism>
<evidence type="ECO:0000256" key="9">
    <source>
        <dbReference type="SAM" id="Phobius"/>
    </source>
</evidence>
<comment type="subcellular location">
    <subcellularLocation>
        <location evidence="1">Cell membrane</location>
        <topology evidence="1">Multi-pass membrane protein</topology>
    </subcellularLocation>
</comment>
<evidence type="ECO:0000256" key="7">
    <source>
        <dbReference type="ARBA" id="ARBA00023136"/>
    </source>
</evidence>
<feature type="transmembrane region" description="Helical" evidence="9">
    <location>
        <begin position="81"/>
        <end position="108"/>
    </location>
</feature>
<feature type="transmembrane region" description="Helical" evidence="9">
    <location>
        <begin position="44"/>
        <end position="61"/>
    </location>
</feature>
<dbReference type="PANTHER" id="PTHR33451:SF3">
    <property type="entry name" value="MALATE-2H(+)_NA(+)-LACTATE ANTIPORTER"/>
    <property type="match status" value="1"/>
</dbReference>
<dbReference type="Pfam" id="PF03553">
    <property type="entry name" value="Na_H_antiporter"/>
    <property type="match status" value="1"/>
</dbReference>
<comment type="caution">
    <text evidence="11">The sequence shown here is derived from an EMBL/GenBank/DDBJ whole genome shotgun (WGS) entry which is preliminary data.</text>
</comment>
<accession>A0A081K9R5</accession>
<evidence type="ECO:0000259" key="10">
    <source>
        <dbReference type="Pfam" id="PF03553"/>
    </source>
</evidence>
<proteinExistence type="inferred from homology"/>
<evidence type="ECO:0000256" key="5">
    <source>
        <dbReference type="ARBA" id="ARBA00022692"/>
    </source>
</evidence>